<evidence type="ECO:0000313" key="1">
    <source>
        <dbReference type="EMBL" id="PUU82925.1"/>
    </source>
</evidence>
<gene>
    <name evidence="1" type="ORF">B9Z19DRAFT_1120035</name>
</gene>
<dbReference type="STRING" id="42251.A0A2T7A5I1"/>
<accession>A0A2T7A5I1</accession>
<comment type="caution">
    <text evidence="1">The sequence shown here is derived from an EMBL/GenBank/DDBJ whole genome shotgun (WGS) entry which is preliminary data.</text>
</comment>
<sequence>MGNVASPAKDVIFYPDVARYIRDDDGAGLAKLDSLKDPLALRALGAIGASDVSLKAGISVSRTAGCSTRLNYNSNVTRVDIVYRVVVPSCSLGSKVRATQMMHCS</sequence>
<dbReference type="Proteomes" id="UP000244722">
    <property type="component" value="Unassembled WGS sequence"/>
</dbReference>
<dbReference type="AlphaFoldDB" id="A0A2T7A5I1"/>
<evidence type="ECO:0000313" key="2">
    <source>
        <dbReference type="Proteomes" id="UP000244722"/>
    </source>
</evidence>
<dbReference type="OrthoDB" id="5337208at2759"/>
<proteinExistence type="predicted"/>
<reference evidence="1 2" key="1">
    <citation type="submission" date="2017-04" db="EMBL/GenBank/DDBJ databases">
        <title>Draft genome sequence of Tuber borchii Vittad., a whitish edible truffle.</title>
        <authorList>
            <consortium name="DOE Joint Genome Institute"/>
            <person name="Murat C."/>
            <person name="Kuo A."/>
            <person name="Barry K.W."/>
            <person name="Clum A."/>
            <person name="Dockter R.B."/>
            <person name="Fauchery L."/>
            <person name="Iotti M."/>
            <person name="Kohler A."/>
            <person name="Labutti K."/>
            <person name="Lindquist E.A."/>
            <person name="Lipzen A."/>
            <person name="Ohm R.A."/>
            <person name="Wang M."/>
            <person name="Grigoriev I.V."/>
            <person name="Zambonelli A."/>
            <person name="Martin F.M."/>
        </authorList>
    </citation>
    <scope>NUCLEOTIDE SEQUENCE [LARGE SCALE GENOMIC DNA]</scope>
    <source>
        <strain evidence="1 2">Tbo3840</strain>
    </source>
</reference>
<name>A0A2T7A5I1_TUBBO</name>
<keyword evidence="2" id="KW-1185">Reference proteome</keyword>
<dbReference type="EMBL" id="NESQ01000020">
    <property type="protein sequence ID" value="PUU82925.1"/>
    <property type="molecule type" value="Genomic_DNA"/>
</dbReference>
<protein>
    <submittedName>
        <fullName evidence="1">Uncharacterized protein</fullName>
    </submittedName>
</protein>
<organism evidence="1 2">
    <name type="scientific">Tuber borchii</name>
    <name type="common">White truffle</name>
    <dbReference type="NCBI Taxonomy" id="42251"/>
    <lineage>
        <taxon>Eukaryota</taxon>
        <taxon>Fungi</taxon>
        <taxon>Dikarya</taxon>
        <taxon>Ascomycota</taxon>
        <taxon>Pezizomycotina</taxon>
        <taxon>Pezizomycetes</taxon>
        <taxon>Pezizales</taxon>
        <taxon>Tuberaceae</taxon>
        <taxon>Tuber</taxon>
    </lineage>
</organism>